<dbReference type="Pfam" id="PF00571">
    <property type="entry name" value="CBS"/>
    <property type="match status" value="1"/>
</dbReference>
<gene>
    <name evidence="8" type="ORF">P1P91_12020</name>
</gene>
<dbReference type="PANTHER" id="PTHR22777:SF4">
    <property type="entry name" value="UPF0053 PROTEIN SLL1254"/>
    <property type="match status" value="1"/>
</dbReference>
<evidence type="ECO:0000259" key="6">
    <source>
        <dbReference type="PROSITE" id="PS51371"/>
    </source>
</evidence>
<dbReference type="InterPro" id="IPR000644">
    <property type="entry name" value="CBS_dom"/>
</dbReference>
<keyword evidence="4 5" id="KW-0812">Transmembrane</keyword>
<dbReference type="Pfam" id="PF01595">
    <property type="entry name" value="CNNM"/>
    <property type="match status" value="1"/>
</dbReference>
<proteinExistence type="predicted"/>
<evidence type="ECO:0000313" key="8">
    <source>
        <dbReference type="EMBL" id="WNK19563.1"/>
    </source>
</evidence>
<organism evidence="8 9">
    <name type="scientific">Halomonas piscis</name>
    <dbReference type="NCBI Taxonomy" id="3031727"/>
    <lineage>
        <taxon>Bacteria</taxon>
        <taxon>Pseudomonadati</taxon>
        <taxon>Pseudomonadota</taxon>
        <taxon>Gammaproteobacteria</taxon>
        <taxon>Oceanospirillales</taxon>
        <taxon>Halomonadaceae</taxon>
        <taxon>Halomonas</taxon>
    </lineage>
</organism>
<reference evidence="8 9" key="1">
    <citation type="submission" date="2023-03" db="EMBL/GenBank/DDBJ databases">
        <title>Halomonas sp. nov., isolated from Korean tranditional fermented seafood 'Jeotgal'.</title>
        <authorList>
            <person name="Kim B."/>
            <person name="Shin N.-R."/>
        </authorList>
    </citation>
    <scope>NUCLEOTIDE SEQUENCE [LARGE SCALE GENOMIC DNA]</scope>
    <source>
        <strain evidence="8 9">SG2L-4</strain>
    </source>
</reference>
<sequence>MLLLIIIAVFAIGFSFLCSVLEAVLLSITPSFIARQREDNPGLHASLERLKANIDRPLAAILTLNTIAHTVGATAVGARAAAVFGESWVGMVSAVMTFLILVFSEIIPKTLGATHWKRLAVMLPPVLRVMTAVLLPFIWLSEQITRRLGGQEENAIDLRDEIKVLARVGQEKNVLDADETRTITNVLNLHEIPVSRAMTPRIVCQTVLPHMTVKEFEQEYGQAPFTRFPVMDEGEQAFGYVHKVDMYQAEPDATMSSMMHPIGRLEAEQNVEQAFAAMLGDNHHMRAVYDAHGSFVGLITLEDVLETLLGQEIVDETDRVDNLQSYARQRWLQRIRQARRASGGG</sequence>
<name>A0ABY9YXF7_9GAMM</name>
<evidence type="ECO:0000256" key="4">
    <source>
        <dbReference type="PROSITE-ProRule" id="PRU01193"/>
    </source>
</evidence>
<dbReference type="InterPro" id="IPR002550">
    <property type="entry name" value="CNNM"/>
</dbReference>
<dbReference type="EMBL" id="CP119391">
    <property type="protein sequence ID" value="WNK19563.1"/>
    <property type="molecule type" value="Genomic_DNA"/>
</dbReference>
<dbReference type="PROSITE" id="PS51371">
    <property type="entry name" value="CBS"/>
    <property type="match status" value="1"/>
</dbReference>
<dbReference type="InterPro" id="IPR046342">
    <property type="entry name" value="CBS_dom_sf"/>
</dbReference>
<keyword evidence="2 3" id="KW-0129">CBS domain</keyword>
<feature type="transmembrane region" description="Helical" evidence="5">
    <location>
        <begin position="6"/>
        <end position="28"/>
    </location>
</feature>
<dbReference type="PANTHER" id="PTHR22777">
    <property type="entry name" value="HEMOLYSIN-RELATED"/>
    <property type="match status" value="1"/>
</dbReference>
<feature type="transmembrane region" description="Helical" evidence="5">
    <location>
        <begin position="58"/>
        <end position="82"/>
    </location>
</feature>
<keyword evidence="1" id="KW-0677">Repeat</keyword>
<evidence type="ECO:0000256" key="2">
    <source>
        <dbReference type="ARBA" id="ARBA00023122"/>
    </source>
</evidence>
<evidence type="ECO:0000256" key="5">
    <source>
        <dbReference type="SAM" id="Phobius"/>
    </source>
</evidence>
<dbReference type="SUPFAM" id="SSF54631">
    <property type="entry name" value="CBS-domain pair"/>
    <property type="match status" value="1"/>
</dbReference>
<protein>
    <submittedName>
        <fullName evidence="8">CNNM domain-containing protein</fullName>
    </submittedName>
</protein>
<dbReference type="Proteomes" id="UP001301869">
    <property type="component" value="Chromosome"/>
</dbReference>
<feature type="domain" description="CNNM transmembrane" evidence="7">
    <location>
        <begin position="1"/>
        <end position="179"/>
    </location>
</feature>
<evidence type="ECO:0000259" key="7">
    <source>
        <dbReference type="PROSITE" id="PS51846"/>
    </source>
</evidence>
<feature type="domain" description="CBS" evidence="6">
    <location>
        <begin position="258"/>
        <end position="316"/>
    </location>
</feature>
<feature type="transmembrane region" description="Helical" evidence="5">
    <location>
        <begin position="88"/>
        <end position="107"/>
    </location>
</feature>
<keyword evidence="4 5" id="KW-1133">Transmembrane helix</keyword>
<dbReference type="PROSITE" id="PS51846">
    <property type="entry name" value="CNNM"/>
    <property type="match status" value="1"/>
</dbReference>
<evidence type="ECO:0000313" key="9">
    <source>
        <dbReference type="Proteomes" id="UP001301869"/>
    </source>
</evidence>
<keyword evidence="9" id="KW-1185">Reference proteome</keyword>
<accession>A0ABY9YXF7</accession>
<dbReference type="Gene3D" id="3.10.580.10">
    <property type="entry name" value="CBS-domain"/>
    <property type="match status" value="1"/>
</dbReference>
<keyword evidence="4 5" id="KW-0472">Membrane</keyword>
<feature type="transmembrane region" description="Helical" evidence="5">
    <location>
        <begin position="119"/>
        <end position="139"/>
    </location>
</feature>
<evidence type="ECO:0000256" key="1">
    <source>
        <dbReference type="ARBA" id="ARBA00022737"/>
    </source>
</evidence>
<evidence type="ECO:0000256" key="3">
    <source>
        <dbReference type="PROSITE-ProRule" id="PRU00703"/>
    </source>
</evidence>
<dbReference type="RefSeq" id="WP_311882910.1">
    <property type="nucleotide sequence ID" value="NZ_CP119391.1"/>
</dbReference>